<keyword evidence="4" id="KW-0732">Signal</keyword>
<dbReference type="Pfam" id="PF00043">
    <property type="entry name" value="GST_C"/>
    <property type="match status" value="1"/>
</dbReference>
<gene>
    <name evidence="6" type="ORF">EUGRSUZ_F00394</name>
</gene>
<evidence type="ECO:0000256" key="3">
    <source>
        <dbReference type="ARBA" id="ARBA00022679"/>
    </source>
</evidence>
<dbReference type="CDD" id="cd03185">
    <property type="entry name" value="GST_C_Tau"/>
    <property type="match status" value="1"/>
</dbReference>
<organism evidence="6">
    <name type="scientific">Eucalyptus grandis</name>
    <name type="common">Flooded gum</name>
    <dbReference type="NCBI Taxonomy" id="71139"/>
    <lineage>
        <taxon>Eukaryota</taxon>
        <taxon>Viridiplantae</taxon>
        <taxon>Streptophyta</taxon>
        <taxon>Embryophyta</taxon>
        <taxon>Tracheophyta</taxon>
        <taxon>Spermatophyta</taxon>
        <taxon>Magnoliopsida</taxon>
        <taxon>eudicotyledons</taxon>
        <taxon>Gunneridae</taxon>
        <taxon>Pentapetalae</taxon>
        <taxon>rosids</taxon>
        <taxon>malvids</taxon>
        <taxon>Myrtales</taxon>
        <taxon>Myrtaceae</taxon>
        <taxon>Myrtoideae</taxon>
        <taxon>Eucalypteae</taxon>
        <taxon>Eucalyptus</taxon>
    </lineage>
</organism>
<dbReference type="GO" id="GO:0004364">
    <property type="term" value="F:glutathione transferase activity"/>
    <property type="evidence" value="ECO:0000318"/>
    <property type="project" value="GO_Central"/>
</dbReference>
<keyword evidence="3" id="KW-0808">Transferase</keyword>
<dbReference type="GO" id="GO:0005737">
    <property type="term" value="C:cytoplasm"/>
    <property type="evidence" value="ECO:0000318"/>
    <property type="project" value="GO_Central"/>
</dbReference>
<evidence type="ECO:0000256" key="2">
    <source>
        <dbReference type="ARBA" id="ARBA00012452"/>
    </source>
</evidence>
<comment type="subcellular location">
    <subcellularLocation>
        <location evidence="1">Cytoplasm</location>
        <location evidence="1">Cytosol</location>
    </subcellularLocation>
</comment>
<dbReference type="AlphaFoldDB" id="A0A059BKN9"/>
<dbReference type="InterPro" id="IPR036282">
    <property type="entry name" value="Glutathione-S-Trfase_C_sf"/>
</dbReference>
<feature type="signal peptide" evidence="4">
    <location>
        <begin position="1"/>
        <end position="24"/>
    </location>
</feature>
<name>A0A059BKN9_EUCGR</name>
<evidence type="ECO:0000256" key="1">
    <source>
        <dbReference type="ARBA" id="ARBA00004514"/>
    </source>
</evidence>
<dbReference type="EMBL" id="KK198758">
    <property type="protein sequence ID" value="KCW66599.1"/>
    <property type="molecule type" value="Genomic_DNA"/>
</dbReference>
<dbReference type="Gene3D" id="1.20.1050.10">
    <property type="match status" value="1"/>
</dbReference>
<evidence type="ECO:0000259" key="5">
    <source>
        <dbReference type="PROSITE" id="PS50405"/>
    </source>
</evidence>
<feature type="domain" description="GST C-terminal" evidence="5">
    <location>
        <begin position="67"/>
        <end position="193"/>
    </location>
</feature>
<dbReference type="InParanoid" id="A0A059BKN9"/>
<dbReference type="EC" id="2.5.1.18" evidence="2"/>
<dbReference type="InterPro" id="IPR045074">
    <property type="entry name" value="GST_C_Tau"/>
</dbReference>
<dbReference type="InterPro" id="IPR045073">
    <property type="entry name" value="Omega/Tau-like"/>
</dbReference>
<dbReference type="PANTHER" id="PTHR11260:SF695">
    <property type="entry name" value="GLUTATHIONE TRANSFERASE"/>
    <property type="match status" value="1"/>
</dbReference>
<dbReference type="Gramene" id="KCW66599">
    <property type="protein sequence ID" value="KCW66599"/>
    <property type="gene ID" value="EUGRSUZ_F00394"/>
</dbReference>
<dbReference type="GO" id="GO:0006749">
    <property type="term" value="P:glutathione metabolic process"/>
    <property type="evidence" value="ECO:0000318"/>
    <property type="project" value="GO_Central"/>
</dbReference>
<proteinExistence type="predicted"/>
<dbReference type="PANTHER" id="PTHR11260">
    <property type="entry name" value="GLUTATHIONE S-TRANSFERASE, GST, SUPERFAMILY, GST DOMAIN CONTAINING"/>
    <property type="match status" value="1"/>
</dbReference>
<dbReference type="SUPFAM" id="SSF47616">
    <property type="entry name" value="GST C-terminal domain-like"/>
    <property type="match status" value="1"/>
</dbReference>
<dbReference type="InterPro" id="IPR010987">
    <property type="entry name" value="Glutathione-S-Trfase_C-like"/>
</dbReference>
<feature type="chain" id="PRO_5001568534" description="glutathione transferase" evidence="4">
    <location>
        <begin position="25"/>
        <end position="202"/>
    </location>
</feature>
<accession>A0A059BKN9</accession>
<reference evidence="6" key="1">
    <citation type="submission" date="2013-07" db="EMBL/GenBank/DDBJ databases">
        <title>The genome of Eucalyptus grandis.</title>
        <authorList>
            <person name="Schmutz J."/>
            <person name="Hayes R."/>
            <person name="Myburg A."/>
            <person name="Tuskan G."/>
            <person name="Grattapaglia D."/>
            <person name="Rokhsar D.S."/>
        </authorList>
    </citation>
    <scope>NUCLEOTIDE SEQUENCE</scope>
    <source>
        <tissue evidence="6">Leaf extractions</tissue>
    </source>
</reference>
<dbReference type="Gene3D" id="3.40.30.10">
    <property type="entry name" value="Glutaredoxin"/>
    <property type="match status" value="2"/>
</dbReference>
<evidence type="ECO:0000256" key="4">
    <source>
        <dbReference type="SAM" id="SignalP"/>
    </source>
</evidence>
<protein>
    <recommendedName>
        <fullName evidence="2">glutathione transferase</fullName>
        <ecNumber evidence="2">2.5.1.18</ecNumber>
    </recommendedName>
</protein>
<dbReference type="InterPro" id="IPR036249">
    <property type="entry name" value="Thioredoxin-like_sf"/>
</dbReference>
<dbReference type="GO" id="GO:0005829">
    <property type="term" value="C:cytosol"/>
    <property type="evidence" value="ECO:0007669"/>
    <property type="project" value="UniProtKB-SubCell"/>
</dbReference>
<dbReference type="SUPFAM" id="SSF52833">
    <property type="entry name" value="Thioredoxin-like"/>
    <property type="match status" value="1"/>
</dbReference>
<sequence length="202" mass="22956">MNNPPTPFLFGFWASPFAIRVLWALKLKEVAFDECVEEDLGKLIAKSLVILEYINETWKQKALLPQDPHDRAKAPFWAKFVDDKCMPAIISIFRKKGEDQQRAAKEAQQNLKILEGGLEKKPFFGGDTINIVDIAGGSMWYCVRAVEVHIGINLVDAEDMSLLSSWFQRFIDISIIKEYAPLWGAILEHKEGLQKMLMALST</sequence>
<evidence type="ECO:0000313" key="6">
    <source>
        <dbReference type="EMBL" id="KCW66599.1"/>
    </source>
</evidence>
<dbReference type="InterPro" id="IPR004046">
    <property type="entry name" value="GST_C"/>
</dbReference>
<dbReference type="PROSITE" id="PS50405">
    <property type="entry name" value="GST_CTER"/>
    <property type="match status" value="1"/>
</dbReference>